<dbReference type="AlphaFoldDB" id="M6VUN6"/>
<dbReference type="InterPro" id="IPR010982">
    <property type="entry name" value="Lambda_DNA-bd_dom_sf"/>
</dbReference>
<keyword evidence="2" id="KW-0238">DNA-binding</keyword>
<evidence type="ECO:0000313" key="2">
    <source>
        <dbReference type="EMBL" id="EMO58841.1"/>
    </source>
</evidence>
<dbReference type="EMBL" id="AKWE02000060">
    <property type="protein sequence ID" value="EMO58841.1"/>
    <property type="molecule type" value="Genomic_DNA"/>
</dbReference>
<organism evidence="2 3">
    <name type="scientific">Leptospira santarosai str. CBC1416</name>
    <dbReference type="NCBI Taxonomy" id="1193059"/>
    <lineage>
        <taxon>Bacteria</taxon>
        <taxon>Pseudomonadati</taxon>
        <taxon>Spirochaetota</taxon>
        <taxon>Spirochaetia</taxon>
        <taxon>Leptospirales</taxon>
        <taxon>Leptospiraceae</taxon>
        <taxon>Leptospira</taxon>
    </lineage>
</organism>
<feature type="domain" description="HTH cro/C1-type" evidence="1">
    <location>
        <begin position="34"/>
        <end position="80"/>
    </location>
</feature>
<reference evidence="2 3" key="1">
    <citation type="submission" date="2013-01" db="EMBL/GenBank/DDBJ databases">
        <authorList>
            <person name="Harkins D.M."/>
            <person name="Durkin A.S."/>
            <person name="Brinkac L.M."/>
            <person name="Haft D.H."/>
            <person name="Selengut J.D."/>
            <person name="Sanka R."/>
            <person name="DePew J."/>
            <person name="Purushe J."/>
            <person name="Matthias M.A."/>
            <person name="Vinetz J.M."/>
            <person name="Sutton G.G."/>
            <person name="Nierman W.C."/>
            <person name="Fouts D.E."/>
        </authorList>
    </citation>
    <scope>NUCLEOTIDE SEQUENCE [LARGE SCALE GENOMIC DNA]</scope>
    <source>
        <strain evidence="2 3">CBC1416</strain>
    </source>
</reference>
<sequence>MKDGMNRTPDQVIRQRRKCVDSEESDKEILTEYIREFVESKRGNQKRLAEASGVAESAISNLLKNTRKPPGMENILLLAEKIQKLIQD</sequence>
<evidence type="ECO:0000259" key="1">
    <source>
        <dbReference type="PROSITE" id="PS50943"/>
    </source>
</evidence>
<dbReference type="PROSITE" id="PS50943">
    <property type="entry name" value="HTH_CROC1"/>
    <property type="match status" value="1"/>
</dbReference>
<dbReference type="InterPro" id="IPR001387">
    <property type="entry name" value="Cro/C1-type_HTH"/>
</dbReference>
<dbReference type="SUPFAM" id="SSF47413">
    <property type="entry name" value="lambda repressor-like DNA-binding domains"/>
    <property type="match status" value="1"/>
</dbReference>
<evidence type="ECO:0000313" key="3">
    <source>
        <dbReference type="Proteomes" id="UP000012149"/>
    </source>
</evidence>
<dbReference type="Gene3D" id="1.10.260.40">
    <property type="entry name" value="lambda repressor-like DNA-binding domains"/>
    <property type="match status" value="1"/>
</dbReference>
<dbReference type="Proteomes" id="UP000012149">
    <property type="component" value="Unassembled WGS sequence"/>
</dbReference>
<name>M6VUN6_9LEPT</name>
<comment type="caution">
    <text evidence="2">The sequence shown here is derived from an EMBL/GenBank/DDBJ whole genome shotgun (WGS) entry which is preliminary data.</text>
</comment>
<dbReference type="CDD" id="cd00093">
    <property type="entry name" value="HTH_XRE"/>
    <property type="match status" value="1"/>
</dbReference>
<accession>M6VUN6</accession>
<proteinExistence type="predicted"/>
<protein>
    <submittedName>
        <fullName evidence="2">DNA-binding helix-turn-helix protein</fullName>
    </submittedName>
</protein>
<gene>
    <name evidence="2" type="ORF">LEP1GSC161_0045</name>
</gene>
<dbReference type="Pfam" id="PF01381">
    <property type="entry name" value="HTH_3"/>
    <property type="match status" value="1"/>
</dbReference>
<dbReference type="GO" id="GO:0003677">
    <property type="term" value="F:DNA binding"/>
    <property type="evidence" value="ECO:0007669"/>
    <property type="project" value="UniProtKB-KW"/>
</dbReference>